<feature type="compositionally biased region" description="Polar residues" evidence="3">
    <location>
        <begin position="262"/>
        <end position="287"/>
    </location>
</feature>
<evidence type="ECO:0000313" key="5">
    <source>
        <dbReference type="EMBL" id="KUL22143.1"/>
    </source>
</evidence>
<dbReference type="InterPro" id="IPR051324">
    <property type="entry name" value="Stress/Tellurium_Resist"/>
</dbReference>
<name>A0A101J8G7_9ACTN</name>
<dbReference type="CDD" id="cd06974">
    <property type="entry name" value="TerD_like"/>
    <property type="match status" value="1"/>
</dbReference>
<dbReference type="InterPro" id="IPR027417">
    <property type="entry name" value="P-loop_NTPase"/>
</dbReference>
<keyword evidence="6" id="KW-1185">Reference proteome</keyword>
<comment type="caution">
    <text evidence="5">The sequence shown here is derived from an EMBL/GenBank/DDBJ whole genome shotgun (WGS) entry which is preliminary data.</text>
</comment>
<dbReference type="Proteomes" id="UP000053923">
    <property type="component" value="Unassembled WGS sequence"/>
</dbReference>
<evidence type="ECO:0000259" key="4">
    <source>
        <dbReference type="Pfam" id="PF02342"/>
    </source>
</evidence>
<dbReference type="Pfam" id="PF02342">
    <property type="entry name" value="TerD"/>
    <property type="match status" value="1"/>
</dbReference>
<organism evidence="5 6">
    <name type="scientific">Streptomyces regalis</name>
    <dbReference type="NCBI Taxonomy" id="68262"/>
    <lineage>
        <taxon>Bacteria</taxon>
        <taxon>Bacillati</taxon>
        <taxon>Actinomycetota</taxon>
        <taxon>Actinomycetes</taxon>
        <taxon>Kitasatosporales</taxon>
        <taxon>Streptomycetaceae</taxon>
        <taxon>Streptomyces</taxon>
    </lineage>
</organism>
<reference evidence="6" key="1">
    <citation type="submission" date="2015-10" db="EMBL/GenBank/DDBJ databases">
        <authorList>
            <person name="Ju K.-S."/>
            <person name="Doroghazi J.R."/>
            <person name="Metcalf W.W."/>
        </authorList>
    </citation>
    <scope>NUCLEOTIDE SEQUENCE [LARGE SCALE GENOMIC DNA]</scope>
    <source>
        <strain evidence="6">NRRL 3151</strain>
    </source>
</reference>
<keyword evidence="2" id="KW-0175">Coiled coil</keyword>
<dbReference type="PANTHER" id="PTHR32097">
    <property type="entry name" value="CAMP-BINDING PROTEIN 1-RELATED"/>
    <property type="match status" value="1"/>
</dbReference>
<evidence type="ECO:0000313" key="6">
    <source>
        <dbReference type="Proteomes" id="UP000053923"/>
    </source>
</evidence>
<protein>
    <submittedName>
        <fullName evidence="5">Export associated protein</fullName>
    </submittedName>
</protein>
<dbReference type="EMBL" id="LLZG01000399">
    <property type="protein sequence ID" value="KUL22143.1"/>
    <property type="molecule type" value="Genomic_DNA"/>
</dbReference>
<dbReference type="RefSeq" id="WP_062713599.1">
    <property type="nucleotide sequence ID" value="NZ_LLZG01000399.1"/>
</dbReference>
<sequence length="692" mass="72715">MTAELVRGQNHPLSQARLEIRISAGTPIVAGATLGDEQGRIHGVEWVAHPGAPTLPGLEVSRQAAADHRLAVDLDAMPEAVHRVSVLLALPTGVAGPTRFGAVAAPFVAVTGLDGTEVASYTVTGLEAESAVVALELYRRQGAWKVRAIGQGYAGGLADLFTDQGLPQAHQLAGGIHEAVAQGIARSVPAPPPRPDGDRSRQAAAPALGPEQGGPAPHGASGPVPPQPTSPYGTQTPGVPGQPAPQPNSPYGTQPPGVPGRPTQQPSNPSGTGATDPTQPSAPTSGGSIDYSHPRRQNAAPPPPPPTAPPAQPGQPAQPVAGDATGWSMDERLYNQVWGMFEDLARTTAAYRSAVDFADSRMEKELDQVLSDPRSRIGGQGDAAREAAQAKHAQLVNQARAALDRDLAQLTAESEVVEPALPTAYARWDNPVWHGYRVPMEIPMALRLGDLHLPESADLRIPMLVRLPLERGLWIDSGRGGSLDGSFTDSHDLRRLAMETAVAHAARLLAVYPAGEFTVHVIDPAGSGAQTLVPLVQSGVLAAPPAVGAAGVAEVLARLTQRVDLVQMALRGGAPDSLPPGFDTSEQLLIVNDFPHGFDDRAVNQLRYLADEGPAVGVHLMMVADREEAAAYGPLLDPLWRSLMRLTPVPDDHLADPWVGHAWTYEPPLVPPGSQVIQQVLTQVAAARVKYR</sequence>
<evidence type="ECO:0000256" key="1">
    <source>
        <dbReference type="ARBA" id="ARBA00008775"/>
    </source>
</evidence>
<evidence type="ECO:0000256" key="2">
    <source>
        <dbReference type="SAM" id="Coils"/>
    </source>
</evidence>
<proteinExistence type="inferred from homology"/>
<dbReference type="Gene3D" id="3.40.50.300">
    <property type="entry name" value="P-loop containing nucleotide triphosphate hydrolases"/>
    <property type="match status" value="1"/>
</dbReference>
<feature type="domain" description="TerD" evidence="4">
    <location>
        <begin position="64"/>
        <end position="162"/>
    </location>
</feature>
<feature type="region of interest" description="Disordered" evidence="3">
    <location>
        <begin position="186"/>
        <end position="324"/>
    </location>
</feature>
<feature type="compositionally biased region" description="Pro residues" evidence="3">
    <location>
        <begin position="300"/>
        <end position="313"/>
    </location>
</feature>
<dbReference type="InterPro" id="IPR003325">
    <property type="entry name" value="TerD"/>
</dbReference>
<feature type="coiled-coil region" evidence="2">
    <location>
        <begin position="385"/>
        <end position="413"/>
    </location>
</feature>
<gene>
    <name evidence="5" type="ORF">ADL12_42625</name>
</gene>
<dbReference type="OrthoDB" id="4495998at2"/>
<dbReference type="Gene3D" id="2.60.60.30">
    <property type="entry name" value="sav2460 like domains"/>
    <property type="match status" value="1"/>
</dbReference>
<comment type="similarity">
    <text evidence="1">Belongs to the CAPAB/TerDEXZ family.</text>
</comment>
<accession>A0A101J8G7</accession>
<evidence type="ECO:0000256" key="3">
    <source>
        <dbReference type="SAM" id="MobiDB-lite"/>
    </source>
</evidence>
<dbReference type="AlphaFoldDB" id="A0A101J8G7"/>
<dbReference type="PANTHER" id="PTHR32097:SF4">
    <property type="entry name" value="GENERAL STRESS PROTEIN 16U"/>
    <property type="match status" value="1"/>
</dbReference>